<organism evidence="2 3">
    <name type="scientific">Venustampulla echinocandica</name>
    <dbReference type="NCBI Taxonomy" id="2656787"/>
    <lineage>
        <taxon>Eukaryota</taxon>
        <taxon>Fungi</taxon>
        <taxon>Dikarya</taxon>
        <taxon>Ascomycota</taxon>
        <taxon>Pezizomycotina</taxon>
        <taxon>Leotiomycetes</taxon>
        <taxon>Helotiales</taxon>
        <taxon>Pleuroascaceae</taxon>
        <taxon>Venustampulla</taxon>
    </lineage>
</organism>
<dbReference type="GeneID" id="43597629"/>
<accession>A0A370TPA0</accession>
<name>A0A370TPA0_9HELO</name>
<dbReference type="Proteomes" id="UP000254866">
    <property type="component" value="Unassembled WGS sequence"/>
</dbReference>
<keyword evidence="3" id="KW-1185">Reference proteome</keyword>
<feature type="compositionally biased region" description="Basic and acidic residues" evidence="1">
    <location>
        <begin position="88"/>
        <end position="101"/>
    </location>
</feature>
<feature type="region of interest" description="Disordered" evidence="1">
    <location>
        <begin position="31"/>
        <end position="101"/>
    </location>
</feature>
<dbReference type="OrthoDB" id="529205at2759"/>
<dbReference type="AlphaFoldDB" id="A0A370TPA0"/>
<proteinExistence type="predicted"/>
<comment type="caution">
    <text evidence="2">The sequence shown here is derived from an EMBL/GenBank/DDBJ whole genome shotgun (WGS) entry which is preliminary data.</text>
</comment>
<sequence length="101" mass="11393">MSLLYRTSRFVPAALRTPVTARAFTSSSVWQLKEGDRDTSPEENEKHKQDTVRKAKEGKGHWKPELATNSEEAVKADRSAGSDSIADLQKRTVEYAEKTRK</sequence>
<dbReference type="EMBL" id="NPIC01000003">
    <property type="protein sequence ID" value="RDL37347.1"/>
    <property type="molecule type" value="Genomic_DNA"/>
</dbReference>
<evidence type="ECO:0000256" key="1">
    <source>
        <dbReference type="SAM" id="MobiDB-lite"/>
    </source>
</evidence>
<dbReference type="RefSeq" id="XP_031870003.1">
    <property type="nucleotide sequence ID" value="XM_032013403.1"/>
</dbReference>
<evidence type="ECO:0008006" key="4">
    <source>
        <dbReference type="Google" id="ProtNLM"/>
    </source>
</evidence>
<gene>
    <name evidence="2" type="ORF">BP5553_04780</name>
</gene>
<evidence type="ECO:0000313" key="2">
    <source>
        <dbReference type="EMBL" id="RDL37347.1"/>
    </source>
</evidence>
<protein>
    <recommendedName>
        <fullName evidence="4">Mitochondrial carrier protein pet8 protein</fullName>
    </recommendedName>
</protein>
<reference evidence="2 3" key="1">
    <citation type="journal article" date="2018" name="IMA Fungus">
        <title>IMA Genome-F 9: Draft genome sequence of Annulohypoxylon stygium, Aspergillus mulundensis, Berkeleyomyces basicola (syn. Thielaviopsis basicola), Ceratocystis smalleyi, two Cercospora beticola strains, Coleophoma cylindrospora, Fusarium fracticaudum, Phialophora cf. hyalina, and Morchella septimelata.</title>
        <authorList>
            <person name="Wingfield B.D."/>
            <person name="Bills G.F."/>
            <person name="Dong Y."/>
            <person name="Huang W."/>
            <person name="Nel W.J."/>
            <person name="Swalarsk-Parry B.S."/>
            <person name="Vaghefi N."/>
            <person name="Wilken P.M."/>
            <person name="An Z."/>
            <person name="de Beer Z.W."/>
            <person name="De Vos L."/>
            <person name="Chen L."/>
            <person name="Duong T.A."/>
            <person name="Gao Y."/>
            <person name="Hammerbacher A."/>
            <person name="Kikkert J.R."/>
            <person name="Li Y."/>
            <person name="Li H."/>
            <person name="Li K."/>
            <person name="Li Q."/>
            <person name="Liu X."/>
            <person name="Ma X."/>
            <person name="Naidoo K."/>
            <person name="Pethybridge S.J."/>
            <person name="Sun J."/>
            <person name="Steenkamp E.T."/>
            <person name="van der Nest M.A."/>
            <person name="van Wyk S."/>
            <person name="Wingfield M.J."/>
            <person name="Xiong C."/>
            <person name="Yue Q."/>
            <person name="Zhang X."/>
        </authorList>
    </citation>
    <scope>NUCLEOTIDE SEQUENCE [LARGE SCALE GENOMIC DNA]</scope>
    <source>
        <strain evidence="2 3">BP 5553</strain>
    </source>
</reference>
<evidence type="ECO:0000313" key="3">
    <source>
        <dbReference type="Proteomes" id="UP000254866"/>
    </source>
</evidence>
<feature type="compositionally biased region" description="Basic and acidic residues" evidence="1">
    <location>
        <begin position="33"/>
        <end position="64"/>
    </location>
</feature>